<evidence type="ECO:0000313" key="4">
    <source>
        <dbReference type="Proteomes" id="UP000189738"/>
    </source>
</evidence>
<protein>
    <submittedName>
        <fullName evidence="2">Uncharacterized protein</fullName>
    </submittedName>
</protein>
<dbReference type="EMBL" id="UFYD01000001">
    <property type="protein sequence ID" value="STC97630.1"/>
    <property type="molecule type" value="Genomic_DNA"/>
</dbReference>
<organism evidence="2">
    <name type="scientific">Elizabethkingia anophelis</name>
    <dbReference type="NCBI Taxonomy" id="1117645"/>
    <lineage>
        <taxon>Bacteria</taxon>
        <taxon>Pseudomonadati</taxon>
        <taxon>Bacteroidota</taxon>
        <taxon>Flavobacteriia</taxon>
        <taxon>Flavobacteriales</taxon>
        <taxon>Weeksellaceae</taxon>
        <taxon>Elizabethkingia</taxon>
    </lineage>
</organism>
<evidence type="ECO:0000313" key="5">
    <source>
        <dbReference type="Proteomes" id="UP000254876"/>
    </source>
</evidence>
<dbReference type="EMBL" id="CP014339">
    <property type="protein sequence ID" value="AQX52516.1"/>
    <property type="molecule type" value="Genomic_DNA"/>
</dbReference>
<dbReference type="Proteomes" id="UP000189738">
    <property type="component" value="Chromosome"/>
</dbReference>
<reference evidence="2" key="2">
    <citation type="submission" date="2016-06" db="EMBL/GenBank/DDBJ databases">
        <authorList>
            <person name="Nicholson A.C."/>
        </authorList>
    </citation>
    <scope>NUCLEOTIDE SEQUENCE [LARGE SCALE GENOMIC DNA]</scope>
    <source>
        <strain evidence="2">E6809</strain>
    </source>
</reference>
<name>A0A494J1R5_9FLAO</name>
<dbReference type="AlphaFoldDB" id="A0A494J1R5"/>
<reference evidence="1 4" key="1">
    <citation type="submission" date="2016-02" db="EMBL/GenBank/DDBJ databases">
        <authorList>
            <person name="Nicholson A.C."/>
            <person name="Humrighouse B.W."/>
            <person name="Loparev V."/>
            <person name="Emery B."/>
            <person name="Graziano J."/>
            <person name="McQuiston J.R."/>
        </authorList>
    </citation>
    <scope>NUCLEOTIDE SEQUENCE [LARGE SCALE GENOMIC DNA]</scope>
    <source>
        <strain evidence="1 4">E6809</strain>
    </source>
</reference>
<evidence type="ECO:0000313" key="3">
    <source>
        <dbReference type="EMBL" id="STC97630.1"/>
    </source>
</evidence>
<sequence>MTNKEYLTGLVSKFGVSELDIDMILTSQGLNGDSEADVKAVEEAAYNEFKQLIPIQEVAEGDLSIKWNMTGLKLWYSLLAKKLDKPDLLAELNAPDNEVNDASFYA</sequence>
<dbReference type="Proteomes" id="UP000254876">
    <property type="component" value="Unassembled WGS sequence"/>
</dbReference>
<reference evidence="3 5" key="3">
    <citation type="submission" date="2018-06" db="EMBL/GenBank/DDBJ databases">
        <authorList>
            <consortium name="Pathogen Informatics"/>
            <person name="Doyle S."/>
        </authorList>
    </citation>
    <scope>NUCLEOTIDE SEQUENCE [LARGE SCALE GENOMIC DNA]</scope>
    <source>
        <strain evidence="3 5">NCTC10588</strain>
    </source>
</reference>
<evidence type="ECO:0000313" key="1">
    <source>
        <dbReference type="EMBL" id="AQX52516.1"/>
    </source>
</evidence>
<dbReference type="InterPro" id="IPR046552">
    <property type="entry name" value="DUF6706"/>
</dbReference>
<dbReference type="RefSeq" id="WP_078677318.1">
    <property type="nucleotide sequence ID" value="NZ_CP014339.1"/>
</dbReference>
<dbReference type="Pfam" id="PF20449">
    <property type="entry name" value="DUF6706"/>
    <property type="match status" value="1"/>
</dbReference>
<accession>A0A494J1R5</accession>
<gene>
    <name evidence="1" type="ORF">AYC66_18335</name>
    <name evidence="2" type="ORF">BAY09_06965</name>
    <name evidence="3" type="ORF">NCTC10588_00958</name>
</gene>
<dbReference type="EMBL" id="MAHS01000013">
    <property type="protein sequence ID" value="OPB47387.1"/>
    <property type="molecule type" value="Genomic_DNA"/>
</dbReference>
<evidence type="ECO:0000313" key="2">
    <source>
        <dbReference type="EMBL" id="OPB47387.1"/>
    </source>
</evidence>
<proteinExistence type="predicted"/>